<keyword evidence="1" id="KW-0175">Coiled coil</keyword>
<feature type="compositionally biased region" description="Polar residues" evidence="2">
    <location>
        <begin position="441"/>
        <end position="450"/>
    </location>
</feature>
<feature type="compositionally biased region" description="Basic and acidic residues" evidence="2">
    <location>
        <begin position="863"/>
        <end position="877"/>
    </location>
</feature>
<feature type="compositionally biased region" description="Basic and acidic residues" evidence="2">
    <location>
        <begin position="451"/>
        <end position="461"/>
    </location>
</feature>
<name>A0A8J2MT83_9BILA</name>
<feature type="compositionally biased region" description="Polar residues" evidence="2">
    <location>
        <begin position="22"/>
        <end position="34"/>
    </location>
</feature>
<protein>
    <submittedName>
        <fullName evidence="3">Uncharacterized protein</fullName>
    </submittedName>
</protein>
<evidence type="ECO:0000313" key="3">
    <source>
        <dbReference type="EMBL" id="CAG9539085.1"/>
    </source>
</evidence>
<sequence length="1549" mass="175415">MTSSSSTRSTFSGLSEGCLSEAGSSGLQNQSATEESQEDCPKCLAMRLNTVIAEEALASLSGQFKNLQKELKKTEQVSKINEEQAKYIDERRSKLEKLEAEHTSLYAEYENLRISHDSLKRQYDEVVATARRNQRLIEESVKYHETCKVAMENLMAEKEARQELLAKYLKSVEAASKINDSMKQLEKKCVQLQAVNEKLEPFKYHCPVVLRLLLEFGEIIENNGLMTKSLQKRLARYKDRDDLREYLLRKTRRLTNLSESSTRTIEESSDDDELAKGVENLLLTIGSPPRLRSPKKSAKDEIRNVEKSNGHLTNSVEALNIKTAEKGNFSKKQLASAETLHTSLPRIQSNSDLHVKKMQTYNKQLELIEKRKKQTLYTDMEEKKVIPDDFINVCIPSTSSPTKTNEELAEKDMQRDEYGLQKNILQDIYENNLKSAKEQTSKNASEMETSDQSKGEKQVSENAERLSTWLSFAHLDPLLPELSRPTFLDAGTSELSGQRSSDDYMDNLFGPLSPSISSRRTSASSIEGCITPKKKMKSRSEITSTADAILTTAQTCFSAEPVAGSSTYSSITASMVLASGTSEDSGSLCCVPVSTTETVTVIHDDQADSESLQNLRVLDEIKKTLSAEVHVSTVRKTSKPTITAIDSKCAMLLRSQRKRNGADIQNEDEHLGIEDGSSQLSKTITAKCTDTKEDQLEKKQGSMTQLSRSEEMISEREIFSRKSCLEEEQNFARLPEDIVKNVLEMSRDKSAELKTIQNDQKFEECIDNPMLQERSLRRSPRKQVRIDSWSSRDSEELVIDVKEFISIQNEIGKEVLKQEENVNIKSGEDAGNEILNDNSIASQRVSGKETSDLAILWTRLGEKKSSKNGDNSKKHEIPSTTESGNQVAKGKHNDFRPITTRIQRKVTLKNGFENSEITVQSLSENVQIGESKKLGISRNSKQMTNKARKRKLAEEEDSNAEDKWEDANQTTESWQKSKMIETLYGKEPVSENSEKVNKSMTSTIKEHGIELSNLNNDDDNRLEIVTDDVGVSSIKMENALGSEKIKTTKVTTKKSINTVRSEMYKKMHRRLTMQTLCMKELGRLQIRKPTKKKMISPLSTIKKVELPNITRRKRTAIMLPIEKDGLKKAKNVAAIQHGEVRVGKSSTKILVGSDEAAVMCLFDQALSENNYNDKLLEIIQKFQTPVISSISCEKLAEYSVKFINKLDVGNMWHSVVLAVRYWSGKQRDRCTSGRILELHQVASSKERNFIEVLHQLSGEEHWSDIVSFFLRKMITSLMKTRPVSVAQHGLNVRCVLLCTRILLQDGSNNEVFEKVENLLQRLIERDSSDRVVPMMCYSVAIVPEIVDKLLFEKNEQYEPVRRVMSVHLASRDELLTIFNKVIMSRLLKNSTHSDTCLQKLDTDSFHRWFAESINMVVTDIHGLDLETMELSPRISSAVMTCYALFSLATDRLIPDKEAVVFPVLNECIQIISGYFESEKEGRNKMSSDSAGLHSLPDYMFVKTMLRLLLFGRLITSFVKSTECCIFPRIANLVEEIYKLREFAKRKLEQ</sequence>
<gene>
    <name evidence="3" type="ORF">CJOHNSTONI_LOCUS8721</name>
</gene>
<feature type="region of interest" description="Disordered" evidence="2">
    <location>
        <begin position="435"/>
        <end position="461"/>
    </location>
</feature>
<feature type="region of interest" description="Disordered" evidence="2">
    <location>
        <begin position="937"/>
        <end position="973"/>
    </location>
</feature>
<comment type="caution">
    <text evidence="3">The sequence shown here is derived from an EMBL/GenBank/DDBJ whole genome shotgun (WGS) entry which is preliminary data.</text>
</comment>
<dbReference type="Proteomes" id="UP000746747">
    <property type="component" value="Unassembled WGS sequence"/>
</dbReference>
<feature type="region of interest" description="Disordered" evidence="2">
    <location>
        <begin position="1"/>
        <end position="38"/>
    </location>
</feature>
<reference evidence="3" key="1">
    <citation type="submission" date="2021-09" db="EMBL/GenBank/DDBJ databases">
        <authorList>
            <consortium name="Pathogen Informatics"/>
        </authorList>
    </citation>
    <scope>NUCLEOTIDE SEQUENCE</scope>
</reference>
<evidence type="ECO:0000256" key="1">
    <source>
        <dbReference type="SAM" id="Coils"/>
    </source>
</evidence>
<proteinExistence type="predicted"/>
<accession>A0A8J2MT83</accession>
<feature type="region of interest" description="Disordered" evidence="2">
    <location>
        <begin position="863"/>
        <end position="898"/>
    </location>
</feature>
<feature type="non-terminal residue" evidence="3">
    <location>
        <position position="1"/>
    </location>
</feature>
<evidence type="ECO:0000256" key="2">
    <source>
        <dbReference type="SAM" id="MobiDB-lite"/>
    </source>
</evidence>
<feature type="compositionally biased region" description="Low complexity" evidence="2">
    <location>
        <begin position="1"/>
        <end position="15"/>
    </location>
</feature>
<evidence type="ECO:0000313" key="4">
    <source>
        <dbReference type="Proteomes" id="UP000746747"/>
    </source>
</evidence>
<feature type="coiled-coil region" evidence="1">
    <location>
        <begin position="57"/>
        <end position="115"/>
    </location>
</feature>
<dbReference type="EMBL" id="CAKAEH010001747">
    <property type="protein sequence ID" value="CAG9539085.1"/>
    <property type="molecule type" value="Genomic_DNA"/>
</dbReference>
<keyword evidence="4" id="KW-1185">Reference proteome</keyword>
<dbReference type="OrthoDB" id="5826128at2759"/>
<organism evidence="3 4">
    <name type="scientific">Cercopithifilaria johnstoni</name>
    <dbReference type="NCBI Taxonomy" id="2874296"/>
    <lineage>
        <taxon>Eukaryota</taxon>
        <taxon>Metazoa</taxon>
        <taxon>Ecdysozoa</taxon>
        <taxon>Nematoda</taxon>
        <taxon>Chromadorea</taxon>
        <taxon>Rhabditida</taxon>
        <taxon>Spirurina</taxon>
        <taxon>Spiruromorpha</taxon>
        <taxon>Filarioidea</taxon>
        <taxon>Onchocercidae</taxon>
        <taxon>Cercopithifilaria</taxon>
    </lineage>
</organism>